<feature type="compositionally biased region" description="Basic and acidic residues" evidence="8">
    <location>
        <begin position="131"/>
        <end position="140"/>
    </location>
</feature>
<feature type="compositionally biased region" description="Acidic residues" evidence="8">
    <location>
        <begin position="40"/>
        <end position="57"/>
    </location>
</feature>
<dbReference type="RefSeq" id="XP_064766247.1">
    <property type="nucleotide sequence ID" value="XM_064915470.1"/>
</dbReference>
<protein>
    <recommendedName>
        <fullName evidence="3">Enhancer of translation termination 1</fullName>
    </recommendedName>
</protein>
<keyword evidence="10" id="KW-1185">Reference proteome</keyword>
<dbReference type="Proteomes" id="UP001498771">
    <property type="component" value="Unassembled WGS sequence"/>
</dbReference>
<evidence type="ECO:0000256" key="8">
    <source>
        <dbReference type="SAM" id="MobiDB-lite"/>
    </source>
</evidence>
<gene>
    <name evidence="9" type="ORF">BZA70DRAFT_85086</name>
</gene>
<feature type="region of interest" description="Disordered" evidence="8">
    <location>
        <begin position="268"/>
        <end position="294"/>
    </location>
</feature>
<keyword evidence="7" id="KW-0539">Nucleus</keyword>
<evidence type="ECO:0000256" key="4">
    <source>
        <dbReference type="ARBA" id="ARBA00022845"/>
    </source>
</evidence>
<name>A0ABR1F044_9ASCO</name>
<feature type="compositionally biased region" description="Polar residues" evidence="8">
    <location>
        <begin position="141"/>
        <end position="152"/>
    </location>
</feature>
<evidence type="ECO:0000256" key="3">
    <source>
        <dbReference type="ARBA" id="ARBA00017359"/>
    </source>
</evidence>
<comment type="subcellular location">
    <subcellularLocation>
        <location evidence="1">Nucleus</location>
    </subcellularLocation>
</comment>
<organism evidence="9 10">
    <name type="scientific">Myxozyma melibiosi</name>
    <dbReference type="NCBI Taxonomy" id="54550"/>
    <lineage>
        <taxon>Eukaryota</taxon>
        <taxon>Fungi</taxon>
        <taxon>Dikarya</taxon>
        <taxon>Ascomycota</taxon>
        <taxon>Saccharomycotina</taxon>
        <taxon>Lipomycetes</taxon>
        <taxon>Lipomycetales</taxon>
        <taxon>Lipomycetaceae</taxon>
        <taxon>Myxozyma</taxon>
    </lineage>
</organism>
<feature type="compositionally biased region" description="Acidic residues" evidence="8">
    <location>
        <begin position="373"/>
        <end position="385"/>
    </location>
</feature>
<keyword evidence="6" id="KW-0804">Transcription</keyword>
<reference evidence="9 10" key="1">
    <citation type="submission" date="2024-03" db="EMBL/GenBank/DDBJ databases">
        <title>Genome-scale model development and genomic sequencing of the oleaginous clade Lipomyces.</title>
        <authorList>
            <consortium name="Lawrence Berkeley National Laboratory"/>
            <person name="Czajka J.J."/>
            <person name="Han Y."/>
            <person name="Kim J."/>
            <person name="Mondo S.J."/>
            <person name="Hofstad B.A."/>
            <person name="Robles A."/>
            <person name="Haridas S."/>
            <person name="Riley R."/>
            <person name="LaButti K."/>
            <person name="Pangilinan J."/>
            <person name="Andreopoulos W."/>
            <person name="Lipzen A."/>
            <person name="Yan J."/>
            <person name="Wang M."/>
            <person name="Ng V."/>
            <person name="Grigoriev I.V."/>
            <person name="Spatafora J.W."/>
            <person name="Magnuson J.K."/>
            <person name="Baker S.E."/>
            <person name="Pomraning K.R."/>
        </authorList>
    </citation>
    <scope>NUCLEOTIDE SEQUENCE [LARGE SCALE GENOMIC DNA]</scope>
    <source>
        <strain evidence="9 10">Phaff 52-87</strain>
    </source>
</reference>
<dbReference type="PANTHER" id="PTHR28290">
    <property type="entry name" value="ENHANCER OF TRANSLATION TERMINATION 1"/>
    <property type="match status" value="1"/>
</dbReference>
<proteinExistence type="inferred from homology"/>
<feature type="region of interest" description="Disordered" evidence="8">
    <location>
        <begin position="492"/>
        <end position="527"/>
    </location>
</feature>
<evidence type="ECO:0000256" key="5">
    <source>
        <dbReference type="ARBA" id="ARBA00023015"/>
    </source>
</evidence>
<evidence type="ECO:0000256" key="2">
    <source>
        <dbReference type="ARBA" id="ARBA00007273"/>
    </source>
</evidence>
<evidence type="ECO:0000313" key="9">
    <source>
        <dbReference type="EMBL" id="KAK7203214.1"/>
    </source>
</evidence>
<dbReference type="Pfam" id="PF12753">
    <property type="entry name" value="Nro1"/>
    <property type="match status" value="2"/>
</dbReference>
<feature type="region of interest" description="Disordered" evidence="8">
    <location>
        <begin position="122"/>
        <end position="155"/>
    </location>
</feature>
<evidence type="ECO:0000256" key="7">
    <source>
        <dbReference type="ARBA" id="ARBA00023242"/>
    </source>
</evidence>
<feature type="region of interest" description="Disordered" evidence="8">
    <location>
        <begin position="1"/>
        <end position="57"/>
    </location>
</feature>
<dbReference type="PANTHER" id="PTHR28290:SF1">
    <property type="entry name" value="ENHANCER OF TRANSLATION TERMINATION 1"/>
    <property type="match status" value="1"/>
</dbReference>
<feature type="region of interest" description="Disordered" evidence="8">
    <location>
        <begin position="373"/>
        <end position="394"/>
    </location>
</feature>
<sequence length="527" mass="58786">MPLKRGPQGLAKSAKRKKTEKKETPSTSSSATTSAAAAGGEEEEQATIEISEDVDPDDELGQLYALHTTYLKSSRSNPKLLYAIVHECDRQLRNAKEPLPAKFHRVYAETLSMLSVFAKSKKKSKSGTRTTKPDDEKKQEQIQQPASSSGATDTPEDFLLAAVERAQIGLETYPESIDLVALRCETHLSIVELKLKPAARSSKAVADCVYAIQSAFDDYDRTVELFGKIAEPPKVEAAARKQPLGPVNESESSDERFEKLKERIKEAVERPIERSEKSTTPQKEEATPLSSTSGDVELTWDRLRQILTRISKILEITLETGFVSARCPEFYTWIEDRLAKEIERCPNSQLYRTISEYYLVRGNPFLAIAEAGFDSDSDEDDSDGDSIERAKSNKDEDKAEYVSAVKKAKEYLELASDYYCMADSDDDPDSIVTFAETLITYANLLSDETKQGEMYDLAVQQLEKAQAAGIGDYTEMINELKCMDGELGRMLIMSDDDDDDEDDEGFGSEISVDWDEDEDDSEDDVVV</sequence>
<feature type="compositionally biased region" description="Acidic residues" evidence="8">
    <location>
        <begin position="494"/>
        <end position="527"/>
    </location>
</feature>
<evidence type="ECO:0000256" key="6">
    <source>
        <dbReference type="ARBA" id="ARBA00023163"/>
    </source>
</evidence>
<feature type="compositionally biased region" description="Basic and acidic residues" evidence="8">
    <location>
        <begin position="268"/>
        <end position="286"/>
    </location>
</feature>
<keyword evidence="4" id="KW-0810">Translation regulation</keyword>
<accession>A0ABR1F044</accession>
<comment type="similarity">
    <text evidence="2">Belongs to the ETT1 family.</text>
</comment>
<feature type="region of interest" description="Disordered" evidence="8">
    <location>
        <begin position="237"/>
        <end position="256"/>
    </location>
</feature>
<dbReference type="EMBL" id="JBBJBU010000013">
    <property type="protein sequence ID" value="KAK7203214.1"/>
    <property type="molecule type" value="Genomic_DNA"/>
</dbReference>
<keyword evidence="5" id="KW-0805">Transcription regulation</keyword>
<dbReference type="InterPro" id="IPR024318">
    <property type="entry name" value="Nro1/ETT1"/>
</dbReference>
<comment type="caution">
    <text evidence="9">The sequence shown here is derived from an EMBL/GenBank/DDBJ whole genome shotgun (WGS) entry which is preliminary data.</text>
</comment>
<feature type="compositionally biased region" description="Low complexity" evidence="8">
    <location>
        <begin position="25"/>
        <end position="39"/>
    </location>
</feature>
<dbReference type="GeneID" id="90040982"/>
<evidence type="ECO:0000313" key="10">
    <source>
        <dbReference type="Proteomes" id="UP001498771"/>
    </source>
</evidence>
<evidence type="ECO:0000256" key="1">
    <source>
        <dbReference type="ARBA" id="ARBA00004123"/>
    </source>
</evidence>